<dbReference type="EMBL" id="JAKCXM010000136">
    <property type="protein sequence ID" value="KAJ0401128.1"/>
    <property type="molecule type" value="Genomic_DNA"/>
</dbReference>
<accession>A0AAD5LKG2</accession>
<evidence type="ECO:0000313" key="3">
    <source>
        <dbReference type="Proteomes" id="UP001209570"/>
    </source>
</evidence>
<dbReference type="SUPFAM" id="SSF48403">
    <property type="entry name" value="Ankyrin repeat"/>
    <property type="match status" value="1"/>
</dbReference>
<dbReference type="Gene3D" id="1.25.40.20">
    <property type="entry name" value="Ankyrin repeat-containing domain"/>
    <property type="match status" value="2"/>
</dbReference>
<feature type="region of interest" description="Disordered" evidence="1">
    <location>
        <begin position="109"/>
        <end position="135"/>
    </location>
</feature>
<dbReference type="Proteomes" id="UP001209570">
    <property type="component" value="Unassembled WGS sequence"/>
</dbReference>
<dbReference type="PROSITE" id="PS51257">
    <property type="entry name" value="PROKAR_LIPOPROTEIN"/>
    <property type="match status" value="1"/>
</dbReference>
<evidence type="ECO:0000256" key="1">
    <source>
        <dbReference type="SAM" id="MobiDB-lite"/>
    </source>
</evidence>
<dbReference type="PANTHER" id="PTHR46586:SF3">
    <property type="entry name" value="ANKYRIN REPEAT-CONTAINING PROTEIN"/>
    <property type="match status" value="1"/>
</dbReference>
<protein>
    <submittedName>
        <fullName evidence="2">Uncharacterized protein</fullName>
    </submittedName>
</protein>
<dbReference type="InterPro" id="IPR052050">
    <property type="entry name" value="SecEffector_AnkRepeat"/>
</dbReference>
<dbReference type="AlphaFoldDB" id="A0AAD5LKG2"/>
<feature type="compositionally biased region" description="Low complexity" evidence="1">
    <location>
        <begin position="113"/>
        <end position="135"/>
    </location>
</feature>
<keyword evidence="3" id="KW-1185">Reference proteome</keyword>
<comment type="caution">
    <text evidence="2">The sequence shown here is derived from an EMBL/GenBank/DDBJ whole genome shotgun (WGS) entry which is preliminary data.</text>
</comment>
<proteinExistence type="predicted"/>
<sequence>MASRKPQAPLLPPLTLVASACRASPLRRRRSDVDVDVLAARVSTFLDVTPFVTPLRAVQSGSLVLLRRVMILMTVGGTSDHVPRAYWMQFDLTLLGDVPAGLDAKPSASLNGRALSPSPSARPPRAGTSITTSTSTTLAGDRRTQWLAQAVEEAARLNRLDMLQCMYSFHRAVFPRSPAIAVRAAEQGHLAVLQWLRKHRVVPFLSSTIKAAVEHGHVAVVQWLRGLRVPWPEQPAVGFLAAKNGHLDMIKWLHRHAEPPSDVLTSLTVTFAAEGGHLEMLQYLEQACGLAGNNVTTTATAAKGHLDVLRHLHERSLAPFNSDAFVGAALGGHVAVLDFLTARRLAMPDALAAHAAAQEGHLGVLQWLHAHERDRAMALPPSDKLWTPKVMREACVNGHLAVVRWLHDVKRLDVIRDRLDDVAVRGHLPVLQYLHRQHHVPTRLSRDALVQVAANGHLAVLRWALRPKRKRAKTRAIPRDAFIEAAGAGHVDVVRWLRVQMERQPQSTVPLAPALEAAASRGHTPVVQLLVEWIETALWPRLGHRPDHEEILSRLRAVVRSVLRLAAMHGHLRIVHWLLSRPRVLVPCADDESLEHCDS</sequence>
<reference evidence="2" key="1">
    <citation type="submission" date="2021-12" db="EMBL/GenBank/DDBJ databases">
        <title>Prjna785345.</title>
        <authorList>
            <person name="Rujirawat T."/>
            <person name="Krajaejun T."/>
        </authorList>
    </citation>
    <scope>NUCLEOTIDE SEQUENCE</scope>
    <source>
        <strain evidence="2">Pi057C3</strain>
    </source>
</reference>
<gene>
    <name evidence="2" type="ORF">P43SY_007219</name>
</gene>
<dbReference type="PANTHER" id="PTHR46586">
    <property type="entry name" value="ANKYRIN REPEAT-CONTAINING PROTEIN"/>
    <property type="match status" value="1"/>
</dbReference>
<evidence type="ECO:0000313" key="2">
    <source>
        <dbReference type="EMBL" id="KAJ0401128.1"/>
    </source>
</evidence>
<dbReference type="InterPro" id="IPR036770">
    <property type="entry name" value="Ankyrin_rpt-contain_sf"/>
</dbReference>
<name>A0AAD5LKG2_PYTIN</name>
<organism evidence="2 3">
    <name type="scientific">Pythium insidiosum</name>
    <name type="common">Pythiosis disease agent</name>
    <dbReference type="NCBI Taxonomy" id="114742"/>
    <lineage>
        <taxon>Eukaryota</taxon>
        <taxon>Sar</taxon>
        <taxon>Stramenopiles</taxon>
        <taxon>Oomycota</taxon>
        <taxon>Peronosporomycetes</taxon>
        <taxon>Pythiales</taxon>
        <taxon>Pythiaceae</taxon>
        <taxon>Pythium</taxon>
    </lineage>
</organism>